<dbReference type="FunFam" id="3.30.420.100:FF:000001">
    <property type="entry name" value="50S ribosomal protein L18"/>
    <property type="match status" value="1"/>
</dbReference>
<keyword evidence="3 7" id="KW-0694">RNA-binding</keyword>
<keyword evidence="4 7" id="KW-0689">Ribosomal protein</keyword>
<dbReference type="InterPro" id="IPR004389">
    <property type="entry name" value="Ribosomal_uL18_bac-type"/>
</dbReference>
<evidence type="ECO:0000256" key="7">
    <source>
        <dbReference type="HAMAP-Rule" id="MF_01337"/>
    </source>
</evidence>
<dbReference type="RefSeq" id="WP_075084428.1">
    <property type="nucleotide sequence ID" value="NZ_CP042912.1"/>
</dbReference>
<evidence type="ECO:0000256" key="1">
    <source>
        <dbReference type="ARBA" id="ARBA00007116"/>
    </source>
</evidence>
<reference evidence="8 9" key="1">
    <citation type="submission" date="2019-08" db="EMBL/GenBank/DDBJ databases">
        <title>Deep-cultivation of Planctomycetes and their phenomic and genomic characterization uncovers novel biology.</title>
        <authorList>
            <person name="Wiegand S."/>
            <person name="Jogler M."/>
            <person name="Boedeker C."/>
            <person name="Pinto D."/>
            <person name="Vollmers J."/>
            <person name="Rivas-Marin E."/>
            <person name="Kohn T."/>
            <person name="Peeters S.H."/>
            <person name="Heuer A."/>
            <person name="Rast P."/>
            <person name="Oberbeckmann S."/>
            <person name="Bunk B."/>
            <person name="Jeske O."/>
            <person name="Meyerdierks A."/>
            <person name="Storesund J.E."/>
            <person name="Kallscheuer N."/>
            <person name="Luecker S."/>
            <person name="Lage O.M."/>
            <person name="Pohl T."/>
            <person name="Merkel B.J."/>
            <person name="Hornburger P."/>
            <person name="Mueller R.-W."/>
            <person name="Bruemmer F."/>
            <person name="Labrenz M."/>
            <person name="Spormann A.M."/>
            <person name="Op den Camp H."/>
            <person name="Overmann J."/>
            <person name="Amann R."/>
            <person name="Jetten M.S.M."/>
            <person name="Mascher T."/>
            <person name="Medema M.H."/>
            <person name="Devos D.P."/>
            <person name="Kaster A.-K."/>
            <person name="Ovreas L."/>
            <person name="Rohde M."/>
            <person name="Galperin M.Y."/>
            <person name="Jogler C."/>
        </authorList>
    </citation>
    <scope>NUCLEOTIDE SEQUENCE [LARGE SCALE GENOMIC DNA]</scope>
    <source>
        <strain evidence="8 9">FC18</strain>
    </source>
</reference>
<dbReference type="AlphaFoldDB" id="A0A5B9PEF1"/>
<dbReference type="SUPFAM" id="SSF53137">
    <property type="entry name" value="Translational machinery components"/>
    <property type="match status" value="1"/>
</dbReference>
<dbReference type="EMBL" id="CP042912">
    <property type="protein sequence ID" value="QEG21411.1"/>
    <property type="molecule type" value="Genomic_DNA"/>
</dbReference>
<dbReference type="KEGG" id="mff:MFFC18_12670"/>
<dbReference type="InterPro" id="IPR057268">
    <property type="entry name" value="Ribosomal_L18"/>
</dbReference>
<dbReference type="STRING" id="980251.GCA_001642875_01608"/>
<dbReference type="Gene3D" id="3.30.420.100">
    <property type="match status" value="1"/>
</dbReference>
<dbReference type="Pfam" id="PF00861">
    <property type="entry name" value="Ribosomal_L18p"/>
    <property type="match status" value="1"/>
</dbReference>
<gene>
    <name evidence="7 8" type="primary">rplR</name>
    <name evidence="8" type="ORF">MFFC18_12670</name>
</gene>
<evidence type="ECO:0000256" key="5">
    <source>
        <dbReference type="ARBA" id="ARBA00023274"/>
    </source>
</evidence>
<evidence type="ECO:0000256" key="2">
    <source>
        <dbReference type="ARBA" id="ARBA00022730"/>
    </source>
</evidence>
<dbReference type="GO" id="GO:0006412">
    <property type="term" value="P:translation"/>
    <property type="evidence" value="ECO:0007669"/>
    <property type="project" value="UniProtKB-UniRule"/>
</dbReference>
<dbReference type="CDD" id="cd00432">
    <property type="entry name" value="Ribosomal_L18_L5e"/>
    <property type="match status" value="1"/>
</dbReference>
<organism evidence="8 9">
    <name type="scientific">Mariniblastus fucicola</name>
    <dbReference type="NCBI Taxonomy" id="980251"/>
    <lineage>
        <taxon>Bacteria</taxon>
        <taxon>Pseudomonadati</taxon>
        <taxon>Planctomycetota</taxon>
        <taxon>Planctomycetia</taxon>
        <taxon>Pirellulales</taxon>
        <taxon>Pirellulaceae</taxon>
        <taxon>Mariniblastus</taxon>
    </lineage>
</organism>
<comment type="similarity">
    <text evidence="1 7">Belongs to the universal ribosomal protein uL18 family.</text>
</comment>
<keyword evidence="9" id="KW-1185">Reference proteome</keyword>
<name>A0A5B9PEF1_9BACT</name>
<dbReference type="PANTHER" id="PTHR12899:SF3">
    <property type="entry name" value="LARGE RIBOSOMAL SUBUNIT PROTEIN UL18M"/>
    <property type="match status" value="1"/>
</dbReference>
<sequence length="122" mass="13505">MKHQKTINKTRWRRTNRVRKNIRGTADRPRLSVHRTNKHIYCQLIDDDLGKTLCSASTRDSDLAAKIGNGGNCDAAKLIGEAMAAKVVAAGVKTVKFDRGPYKFHGRIAELAKAVRDGGVEF</sequence>
<keyword evidence="5 7" id="KW-0687">Ribonucleoprotein</keyword>
<dbReference type="Proteomes" id="UP000322214">
    <property type="component" value="Chromosome"/>
</dbReference>
<dbReference type="GO" id="GO:0022625">
    <property type="term" value="C:cytosolic large ribosomal subunit"/>
    <property type="evidence" value="ECO:0007669"/>
    <property type="project" value="TreeGrafter"/>
</dbReference>
<dbReference type="GO" id="GO:0003735">
    <property type="term" value="F:structural constituent of ribosome"/>
    <property type="evidence" value="ECO:0007669"/>
    <property type="project" value="InterPro"/>
</dbReference>
<dbReference type="GO" id="GO:0008097">
    <property type="term" value="F:5S rRNA binding"/>
    <property type="evidence" value="ECO:0007669"/>
    <property type="project" value="TreeGrafter"/>
</dbReference>
<evidence type="ECO:0000313" key="8">
    <source>
        <dbReference type="EMBL" id="QEG21411.1"/>
    </source>
</evidence>
<comment type="subunit">
    <text evidence="7">Part of the 50S ribosomal subunit; part of the 5S rRNA/L5/L18/L25 subcomplex. Contacts the 5S and 23S rRNAs.</text>
</comment>
<keyword evidence="2 7" id="KW-0699">rRNA-binding</keyword>
<proteinExistence type="inferred from homology"/>
<dbReference type="PANTHER" id="PTHR12899">
    <property type="entry name" value="39S RIBOSOMAL PROTEIN L18, MITOCHONDRIAL"/>
    <property type="match status" value="1"/>
</dbReference>
<protein>
    <recommendedName>
        <fullName evidence="6 7">Large ribosomal subunit protein uL18</fullName>
    </recommendedName>
</protein>
<dbReference type="OrthoDB" id="9810939at2"/>
<evidence type="ECO:0000256" key="4">
    <source>
        <dbReference type="ARBA" id="ARBA00022980"/>
    </source>
</evidence>
<evidence type="ECO:0000313" key="9">
    <source>
        <dbReference type="Proteomes" id="UP000322214"/>
    </source>
</evidence>
<evidence type="ECO:0000256" key="6">
    <source>
        <dbReference type="ARBA" id="ARBA00035197"/>
    </source>
</evidence>
<dbReference type="NCBIfam" id="TIGR00060">
    <property type="entry name" value="L18_bact"/>
    <property type="match status" value="1"/>
</dbReference>
<dbReference type="InterPro" id="IPR005484">
    <property type="entry name" value="Ribosomal_uL18_bac/plant/anim"/>
</dbReference>
<dbReference type="HAMAP" id="MF_01337_B">
    <property type="entry name" value="Ribosomal_uL18_B"/>
    <property type="match status" value="1"/>
</dbReference>
<comment type="function">
    <text evidence="7">This is one of the proteins that bind and probably mediate the attachment of the 5S RNA into the large ribosomal subunit, where it forms part of the central protuberance.</text>
</comment>
<evidence type="ECO:0000256" key="3">
    <source>
        <dbReference type="ARBA" id="ARBA00022884"/>
    </source>
</evidence>
<accession>A0A5B9PEF1</accession>